<evidence type="ECO:0000256" key="7">
    <source>
        <dbReference type="SAM" id="Phobius"/>
    </source>
</evidence>
<protein>
    <submittedName>
        <fullName evidence="9">MFS-type transporter</fullName>
    </submittedName>
</protein>
<dbReference type="GO" id="GO:0016020">
    <property type="term" value="C:membrane"/>
    <property type="evidence" value="ECO:0007669"/>
    <property type="project" value="UniProtKB-SubCell"/>
</dbReference>
<dbReference type="Pfam" id="PF07690">
    <property type="entry name" value="MFS_1"/>
    <property type="match status" value="1"/>
</dbReference>
<evidence type="ECO:0000256" key="2">
    <source>
        <dbReference type="ARBA" id="ARBA00022448"/>
    </source>
</evidence>
<keyword evidence="4 7" id="KW-1133">Transmembrane helix</keyword>
<feature type="compositionally biased region" description="Acidic residues" evidence="6">
    <location>
        <begin position="227"/>
        <end position="237"/>
    </location>
</feature>
<keyword evidence="3 7" id="KW-0812">Transmembrane</keyword>
<dbReference type="EMBL" id="VNKQ01000012">
    <property type="protein sequence ID" value="KAG0647580.1"/>
    <property type="molecule type" value="Genomic_DNA"/>
</dbReference>
<feature type="transmembrane region" description="Helical" evidence="7">
    <location>
        <begin position="309"/>
        <end position="328"/>
    </location>
</feature>
<dbReference type="PRINTS" id="PR01036">
    <property type="entry name" value="TCRTETB"/>
</dbReference>
<feature type="transmembrane region" description="Helical" evidence="7">
    <location>
        <begin position="334"/>
        <end position="356"/>
    </location>
</feature>
<accession>A0A9P7AVT9</accession>
<feature type="transmembrane region" description="Helical" evidence="7">
    <location>
        <begin position="448"/>
        <end position="466"/>
    </location>
</feature>
<feature type="region of interest" description="Disordered" evidence="6">
    <location>
        <begin position="218"/>
        <end position="247"/>
    </location>
</feature>
<organism evidence="9 10">
    <name type="scientific">Hyphodiscus hymeniophilus</name>
    <dbReference type="NCBI Taxonomy" id="353542"/>
    <lineage>
        <taxon>Eukaryota</taxon>
        <taxon>Fungi</taxon>
        <taxon>Dikarya</taxon>
        <taxon>Ascomycota</taxon>
        <taxon>Pezizomycotina</taxon>
        <taxon>Leotiomycetes</taxon>
        <taxon>Helotiales</taxon>
        <taxon>Hyphodiscaceae</taxon>
        <taxon>Hyphodiscus</taxon>
    </lineage>
</organism>
<dbReference type="InterPro" id="IPR050930">
    <property type="entry name" value="MFS_Vesicular_Transporter"/>
</dbReference>
<comment type="caution">
    <text evidence="9">The sequence shown here is derived from an EMBL/GenBank/DDBJ whole genome shotgun (WGS) entry which is preliminary data.</text>
</comment>
<feature type="transmembrane region" description="Helical" evidence="7">
    <location>
        <begin position="96"/>
        <end position="114"/>
    </location>
</feature>
<dbReference type="PANTHER" id="PTHR23506">
    <property type="entry name" value="GH10249P"/>
    <property type="match status" value="1"/>
</dbReference>
<feature type="transmembrane region" description="Helical" evidence="7">
    <location>
        <begin position="414"/>
        <end position="436"/>
    </location>
</feature>
<keyword evidence="10" id="KW-1185">Reference proteome</keyword>
<evidence type="ECO:0000313" key="9">
    <source>
        <dbReference type="EMBL" id="KAG0647580.1"/>
    </source>
</evidence>
<feature type="transmembrane region" description="Helical" evidence="7">
    <location>
        <begin position="62"/>
        <end position="84"/>
    </location>
</feature>
<keyword evidence="2" id="KW-0813">Transport</keyword>
<dbReference type="Gene3D" id="1.20.1250.20">
    <property type="entry name" value="MFS general substrate transporter like domains"/>
    <property type="match status" value="2"/>
</dbReference>
<dbReference type="GO" id="GO:0022857">
    <property type="term" value="F:transmembrane transporter activity"/>
    <property type="evidence" value="ECO:0007669"/>
    <property type="project" value="InterPro"/>
</dbReference>
<sequence length="475" mass="50509">MATVTNTDYTKPPRGLRWRSNTIFILSTVAVGLFTDLFLYGLIVPILPFVLSDRISIPHSEIQSYTSLLLACYAGASVVFSLPAGYIADKLPARQLPFLIGLVALTLATVLLFVGKSITVLVVARILQGTSAAVVWTIGMALVMDTVGSANLGVTIGSIFSIISVGELLAPVVGGVIYAKAGPNAVLGLGLGLLAIDFIMRLLVVEKKVAARYGLVDPSSDNSSETAQDDEDADEESPLMGTKDDEEHWKIPKDQPKWIKALPIVYCLSDARLLCAQVVAFTQAALLGVFDATIPTEAQDLFGFDSLKAGVMFMPLVLPYLLLGPLAGKFVDRYGTKPACVVGFASQTIPLILLRIPHAGGGAEIAKFSVCVGLAGVGLALISSPSIVEASYVIEKYHKANKGFFGEEGPYAQLYAINSVCFCFGLTVGPLVAGALRDSIGYGNMNAVIAAWSFLISILSFFYMGGQPRILKKSR</sequence>
<gene>
    <name evidence="9" type="ORF">D0Z07_6801</name>
</gene>
<comment type="subcellular location">
    <subcellularLocation>
        <location evidence="1">Membrane</location>
        <topology evidence="1">Multi-pass membrane protein</topology>
    </subcellularLocation>
</comment>
<feature type="transmembrane region" description="Helical" evidence="7">
    <location>
        <begin position="185"/>
        <end position="204"/>
    </location>
</feature>
<feature type="transmembrane region" description="Helical" evidence="7">
    <location>
        <begin position="156"/>
        <end position="179"/>
    </location>
</feature>
<feature type="domain" description="Major facilitator superfamily (MFS) profile" evidence="8">
    <location>
        <begin position="25"/>
        <end position="469"/>
    </location>
</feature>
<keyword evidence="5 7" id="KW-0472">Membrane</keyword>
<reference evidence="9" key="1">
    <citation type="submission" date="2019-07" db="EMBL/GenBank/DDBJ databases">
        <title>Hyphodiscus hymeniophilus genome sequencing and assembly.</title>
        <authorList>
            <person name="Kramer G."/>
            <person name="Nodwell J."/>
        </authorList>
    </citation>
    <scope>NUCLEOTIDE SEQUENCE</scope>
    <source>
        <strain evidence="9">ATCC 34498</strain>
    </source>
</reference>
<evidence type="ECO:0000256" key="1">
    <source>
        <dbReference type="ARBA" id="ARBA00004141"/>
    </source>
</evidence>
<dbReference type="Proteomes" id="UP000785200">
    <property type="component" value="Unassembled WGS sequence"/>
</dbReference>
<dbReference type="AlphaFoldDB" id="A0A9P7AVT9"/>
<dbReference type="CDD" id="cd17325">
    <property type="entry name" value="MFS_MdtG_SLC18_like"/>
    <property type="match status" value="1"/>
</dbReference>
<dbReference type="OrthoDB" id="5086884at2759"/>
<name>A0A9P7AVT9_9HELO</name>
<evidence type="ECO:0000256" key="6">
    <source>
        <dbReference type="SAM" id="MobiDB-lite"/>
    </source>
</evidence>
<evidence type="ECO:0000256" key="5">
    <source>
        <dbReference type="ARBA" id="ARBA00023136"/>
    </source>
</evidence>
<evidence type="ECO:0000259" key="8">
    <source>
        <dbReference type="PROSITE" id="PS50850"/>
    </source>
</evidence>
<feature type="transmembrane region" description="Helical" evidence="7">
    <location>
        <begin position="23"/>
        <end position="50"/>
    </location>
</feature>
<dbReference type="SUPFAM" id="SSF103473">
    <property type="entry name" value="MFS general substrate transporter"/>
    <property type="match status" value="1"/>
</dbReference>
<evidence type="ECO:0000256" key="3">
    <source>
        <dbReference type="ARBA" id="ARBA00022692"/>
    </source>
</evidence>
<dbReference type="InterPro" id="IPR036259">
    <property type="entry name" value="MFS_trans_sf"/>
</dbReference>
<dbReference type="PANTHER" id="PTHR23506:SF37">
    <property type="entry name" value="MAJOR FACILITATOR SUPERFAMILY (MFS) PROFILE DOMAIN-CONTAINING PROTEIN"/>
    <property type="match status" value="1"/>
</dbReference>
<feature type="transmembrane region" description="Helical" evidence="7">
    <location>
        <begin position="368"/>
        <end position="394"/>
    </location>
</feature>
<dbReference type="InterPro" id="IPR020846">
    <property type="entry name" value="MFS_dom"/>
</dbReference>
<dbReference type="InterPro" id="IPR011701">
    <property type="entry name" value="MFS"/>
</dbReference>
<proteinExistence type="predicted"/>
<feature type="transmembrane region" description="Helical" evidence="7">
    <location>
        <begin position="126"/>
        <end position="144"/>
    </location>
</feature>
<dbReference type="PROSITE" id="PS50850">
    <property type="entry name" value="MFS"/>
    <property type="match status" value="1"/>
</dbReference>
<evidence type="ECO:0000313" key="10">
    <source>
        <dbReference type="Proteomes" id="UP000785200"/>
    </source>
</evidence>
<evidence type="ECO:0000256" key="4">
    <source>
        <dbReference type="ARBA" id="ARBA00022989"/>
    </source>
</evidence>